<evidence type="ECO:0000313" key="2">
    <source>
        <dbReference type="EMBL" id="KFV73963.1"/>
    </source>
</evidence>
<evidence type="ECO:0000313" key="3">
    <source>
        <dbReference type="Proteomes" id="UP000053875"/>
    </source>
</evidence>
<dbReference type="Pfam" id="PF08189">
    <property type="entry name" value="Meleagrin"/>
    <property type="match status" value="1"/>
</dbReference>
<sequence>MRFLYLVFTVFLLVSFTVPGYGQIVKHCPKAGYCSTKCEKAELWSYSTDCKDYCCIPYTWKGK</sequence>
<feature type="chain" id="PRO_5001886671" evidence="1">
    <location>
        <begin position="23"/>
        <end position="63"/>
    </location>
</feature>
<proteinExistence type="predicted"/>
<protein>
    <submittedName>
        <fullName evidence="2">Cygnin</fullName>
    </submittedName>
</protein>
<keyword evidence="1" id="KW-0732">Signal</keyword>
<dbReference type="Gene3D" id="3.10.360.10">
    <property type="entry name" value="Antimicrobial Peptide, Beta-defensin 2, Chain A"/>
    <property type="match status" value="1"/>
</dbReference>
<dbReference type="Proteomes" id="UP000053875">
    <property type="component" value="Unassembled WGS sequence"/>
</dbReference>
<reference evidence="2 3" key="1">
    <citation type="submission" date="2014-04" db="EMBL/GenBank/DDBJ databases">
        <title>Genome evolution of avian class.</title>
        <authorList>
            <person name="Zhang G."/>
            <person name="Li C."/>
        </authorList>
    </citation>
    <scope>NUCLEOTIDE SEQUENCE [LARGE SCALE GENOMIC DNA]</scope>
    <source>
        <strain evidence="2">BGI_N307</strain>
    </source>
</reference>
<evidence type="ECO:0000256" key="1">
    <source>
        <dbReference type="SAM" id="SignalP"/>
    </source>
</evidence>
<name>A0A093GUJ5_DRYPU</name>
<dbReference type="InterPro" id="IPR012573">
    <property type="entry name" value="Meleagrin/Cygnin"/>
</dbReference>
<dbReference type="EMBL" id="KL217139">
    <property type="protein sequence ID" value="KFV73963.1"/>
    <property type="molecule type" value="Genomic_DNA"/>
</dbReference>
<keyword evidence="3" id="KW-1185">Reference proteome</keyword>
<organism evidence="2 3">
    <name type="scientific">Dryobates pubescens</name>
    <name type="common">Downy woodpecker</name>
    <name type="synonym">Picoides pubescens</name>
    <dbReference type="NCBI Taxonomy" id="118200"/>
    <lineage>
        <taxon>Eukaryota</taxon>
        <taxon>Metazoa</taxon>
        <taxon>Chordata</taxon>
        <taxon>Craniata</taxon>
        <taxon>Vertebrata</taxon>
        <taxon>Euteleostomi</taxon>
        <taxon>Archelosauria</taxon>
        <taxon>Archosauria</taxon>
        <taxon>Dinosauria</taxon>
        <taxon>Saurischia</taxon>
        <taxon>Theropoda</taxon>
        <taxon>Coelurosauria</taxon>
        <taxon>Aves</taxon>
        <taxon>Neognathae</taxon>
        <taxon>Neoaves</taxon>
        <taxon>Telluraves</taxon>
        <taxon>Coraciimorphae</taxon>
        <taxon>Piciformes</taxon>
        <taxon>Picidae</taxon>
        <taxon>Dryobates</taxon>
    </lineage>
</organism>
<accession>A0A093GUJ5</accession>
<feature type="signal peptide" evidence="1">
    <location>
        <begin position="1"/>
        <end position="22"/>
    </location>
</feature>
<gene>
    <name evidence="2" type="ORF">N307_13663</name>
</gene>
<dbReference type="AlphaFoldDB" id="A0A093GUJ5"/>